<gene>
    <name evidence="5" type="ORF">FD33_GL002245</name>
</gene>
<dbReference type="PANTHER" id="PTHR39196">
    <property type="entry name" value="PRIMOSOME, DNAD SUBUNIT"/>
    <property type="match status" value="1"/>
</dbReference>
<evidence type="ECO:0000259" key="3">
    <source>
        <dbReference type="Pfam" id="PF07261"/>
    </source>
</evidence>
<feature type="domain" description="DnaB/C C-terminal" evidence="3">
    <location>
        <begin position="180"/>
        <end position="259"/>
    </location>
</feature>
<comment type="similarity">
    <text evidence="1">Belongs to the DnaB/DnaD family.</text>
</comment>
<evidence type="ECO:0008006" key="7">
    <source>
        <dbReference type="Google" id="ProtNLM"/>
    </source>
</evidence>
<feature type="region of interest" description="Disordered" evidence="2">
    <location>
        <begin position="119"/>
        <end position="170"/>
    </location>
</feature>
<dbReference type="RefSeq" id="WP_025084987.1">
    <property type="nucleotide sequence ID" value="NZ_AZES01000059.1"/>
</dbReference>
<evidence type="ECO:0000313" key="6">
    <source>
        <dbReference type="Proteomes" id="UP000051908"/>
    </source>
</evidence>
<dbReference type="PANTHER" id="PTHR39196:SF1">
    <property type="entry name" value="PRIMOSOME, DNAD SUBUNIT"/>
    <property type="match status" value="1"/>
</dbReference>
<feature type="domain" description="Lin1244/Lin1753-like N-terminal" evidence="4">
    <location>
        <begin position="11"/>
        <end position="103"/>
    </location>
</feature>
<dbReference type="InterPro" id="IPR025400">
    <property type="entry name" value="Lin1244/Lin1753-like_N"/>
</dbReference>
<dbReference type="GeneID" id="96667901"/>
<keyword evidence="6" id="KW-1185">Reference proteome</keyword>
<dbReference type="InterPro" id="IPR006343">
    <property type="entry name" value="DnaB/C_C"/>
</dbReference>
<dbReference type="Gene3D" id="1.10.10.630">
    <property type="entry name" value="DnaD domain-like"/>
    <property type="match status" value="1"/>
</dbReference>
<dbReference type="Pfam" id="PF14297">
    <property type="entry name" value="Lin1244_N"/>
    <property type="match status" value="1"/>
</dbReference>
<feature type="region of interest" description="Disordered" evidence="2">
    <location>
        <begin position="262"/>
        <end position="314"/>
    </location>
</feature>
<feature type="compositionally biased region" description="Basic and acidic residues" evidence="2">
    <location>
        <begin position="299"/>
        <end position="314"/>
    </location>
</feature>
<dbReference type="NCBIfam" id="TIGR01446">
    <property type="entry name" value="DnaD_dom"/>
    <property type="match status" value="1"/>
</dbReference>
<dbReference type="PATRIC" id="fig|1122151.5.peg.2321"/>
<sequence>MAAPSKQGLDYFPFPVDFFDNEIIGGISGMFGIKGEIVVVKLLCTVYRKGYFAVWSDLLQAKIANDASVSKDLANQVVDRLVAWGFFNEDLYSSAKVLTSVNIQQTYLEATKRRKNRGKMPYLINEDNNNGSNEVNVNINPSSKGVNDDINSQSKVNKSKVNKTKDHHQEDDDAYRNLIAQFQQNFGINSTKPLMQEDLRYTLEDFTSQGTSYSDAVEIIKYALTIAVAHQGSSWSYVKGIIKTWLGNSLFDMAHIKDYQERRNKPKQKYGRYSQKPKETGTDWSQVKAKKTANNPSELQERLAKIRGKQDATS</sequence>
<dbReference type="Pfam" id="PF07261">
    <property type="entry name" value="DnaB_2"/>
    <property type="match status" value="1"/>
</dbReference>
<dbReference type="EMBL" id="AZES01000059">
    <property type="protein sequence ID" value="KRL31184.1"/>
    <property type="molecule type" value="Genomic_DNA"/>
</dbReference>
<feature type="compositionally biased region" description="Low complexity" evidence="2">
    <location>
        <begin position="124"/>
        <end position="140"/>
    </location>
</feature>
<evidence type="ECO:0000256" key="1">
    <source>
        <dbReference type="ARBA" id="ARBA00093462"/>
    </source>
</evidence>
<protein>
    <recommendedName>
        <fullName evidence="7">DnaD domain-containing protein</fullName>
    </recommendedName>
</protein>
<comment type="caution">
    <text evidence="5">The sequence shown here is derived from an EMBL/GenBank/DDBJ whole genome shotgun (WGS) entry which is preliminary data.</text>
</comment>
<dbReference type="Proteomes" id="UP000051908">
    <property type="component" value="Unassembled WGS sequence"/>
</dbReference>
<organism evidence="5 6">
    <name type="scientific">Companilactobacillus paralimentarius DSM 13238 = JCM 10415</name>
    <dbReference type="NCBI Taxonomy" id="1122151"/>
    <lineage>
        <taxon>Bacteria</taxon>
        <taxon>Bacillati</taxon>
        <taxon>Bacillota</taxon>
        <taxon>Bacilli</taxon>
        <taxon>Lactobacillales</taxon>
        <taxon>Lactobacillaceae</taxon>
        <taxon>Companilactobacillus</taxon>
    </lineage>
</organism>
<evidence type="ECO:0000259" key="4">
    <source>
        <dbReference type="Pfam" id="PF14297"/>
    </source>
</evidence>
<dbReference type="OrthoDB" id="1047417at2"/>
<name>A0A0R1PFC3_9LACO</name>
<proteinExistence type="inferred from homology"/>
<evidence type="ECO:0000256" key="2">
    <source>
        <dbReference type="SAM" id="MobiDB-lite"/>
    </source>
</evidence>
<dbReference type="AlphaFoldDB" id="A0A0R1PFC3"/>
<dbReference type="InterPro" id="IPR034829">
    <property type="entry name" value="DnaD-like_sf"/>
</dbReference>
<reference evidence="5 6" key="1">
    <citation type="journal article" date="2015" name="Genome Announc.">
        <title>Expanding the biotechnology potential of lactobacilli through comparative genomics of 213 strains and associated genera.</title>
        <authorList>
            <person name="Sun Z."/>
            <person name="Harris H.M."/>
            <person name="McCann A."/>
            <person name="Guo C."/>
            <person name="Argimon S."/>
            <person name="Zhang W."/>
            <person name="Yang X."/>
            <person name="Jeffery I.B."/>
            <person name="Cooney J.C."/>
            <person name="Kagawa T.F."/>
            <person name="Liu W."/>
            <person name="Song Y."/>
            <person name="Salvetti E."/>
            <person name="Wrobel A."/>
            <person name="Rasinkangas P."/>
            <person name="Parkhill J."/>
            <person name="Rea M.C."/>
            <person name="O'Sullivan O."/>
            <person name="Ritari J."/>
            <person name="Douillard F.P."/>
            <person name="Paul Ross R."/>
            <person name="Yang R."/>
            <person name="Briner A.E."/>
            <person name="Felis G.E."/>
            <person name="de Vos W.M."/>
            <person name="Barrangou R."/>
            <person name="Klaenhammer T.R."/>
            <person name="Caufield P.W."/>
            <person name="Cui Y."/>
            <person name="Zhang H."/>
            <person name="O'Toole P.W."/>
        </authorList>
    </citation>
    <scope>NUCLEOTIDE SEQUENCE [LARGE SCALE GENOMIC DNA]</scope>
    <source>
        <strain evidence="5 6">DSM 13238</strain>
    </source>
</reference>
<evidence type="ECO:0000313" key="5">
    <source>
        <dbReference type="EMBL" id="KRL31184.1"/>
    </source>
</evidence>
<dbReference type="SUPFAM" id="SSF158499">
    <property type="entry name" value="DnaD domain-like"/>
    <property type="match status" value="1"/>
</dbReference>
<accession>A0A0R1PFC3</accession>